<dbReference type="AlphaFoldDB" id="A0AAU8K2K1"/>
<evidence type="ECO:0000313" key="1">
    <source>
        <dbReference type="EMBL" id="XCM82925.1"/>
    </source>
</evidence>
<proteinExistence type="predicted"/>
<name>A0AAU8K2K1_9ACTN</name>
<evidence type="ECO:0008006" key="2">
    <source>
        <dbReference type="Google" id="ProtNLM"/>
    </source>
</evidence>
<sequence length="188" mass="19749">MAVTTTNLILGPATLYQGSFGAAEPADTNVAINATPAASAWTDVGGTMDGVKLVVDQTYTALEVDQIVDRAGSRLTKRDMSVETTLAEPTLENLSTLMNGGTAASGSGYKTFEPASASSATQPNYSAVLFDGWGPSSFRRRVIVRRVLNVESLELGYTKDKQTGLKAKFAAHYVSSAIAPLHIAEATS</sequence>
<dbReference type="EMBL" id="CP159872">
    <property type="protein sequence ID" value="XCM82925.1"/>
    <property type="molecule type" value="Genomic_DNA"/>
</dbReference>
<accession>A0AAU8K2K1</accession>
<gene>
    <name evidence="1" type="ORF">ABWK59_30425</name>
</gene>
<dbReference type="KEGG" id="kcm:ABWK59_30425"/>
<protein>
    <recommendedName>
        <fullName evidence="2">Phage tail protein</fullName>
    </recommendedName>
</protein>
<reference evidence="1" key="1">
    <citation type="submission" date="2024-06" db="EMBL/GenBank/DDBJ databases">
        <title>The genome sequences of Kitasatospora sp. strain HUAS MG31.</title>
        <authorList>
            <person name="Mo P."/>
        </authorList>
    </citation>
    <scope>NUCLEOTIDE SEQUENCE</scope>
    <source>
        <strain evidence="1">HUAS MG31</strain>
    </source>
</reference>
<organism evidence="1">
    <name type="scientific">Kitasatospora camelliae</name>
    <dbReference type="NCBI Taxonomy" id="3156397"/>
    <lineage>
        <taxon>Bacteria</taxon>
        <taxon>Bacillati</taxon>
        <taxon>Actinomycetota</taxon>
        <taxon>Actinomycetes</taxon>
        <taxon>Kitasatosporales</taxon>
        <taxon>Streptomycetaceae</taxon>
        <taxon>Kitasatospora</taxon>
    </lineage>
</organism>
<dbReference type="RefSeq" id="WP_354643860.1">
    <property type="nucleotide sequence ID" value="NZ_CP159872.1"/>
</dbReference>